<feature type="domain" description="Rhabdovirus nucleocapsid" evidence="12">
    <location>
        <begin position="46"/>
        <end position="393"/>
    </location>
</feature>
<organism evidence="13">
    <name type="scientific">Zhangye Rhabd tick virus 1</name>
    <dbReference type="NCBI Taxonomy" id="2972340"/>
    <lineage>
        <taxon>Viruses</taxon>
        <taxon>Riboviria</taxon>
        <taxon>Orthornavirae</taxon>
        <taxon>Negarnaviricota</taxon>
        <taxon>Haploviricotina</taxon>
        <taxon>Monjiviricetes</taxon>
        <taxon>Mononegavirales</taxon>
        <taxon>Rhabdoviridae</taxon>
    </lineage>
</organism>
<proteinExistence type="predicted"/>
<dbReference type="Gene3D" id="1.10.3610.10">
    <property type="entry name" value="Nucleoprotein"/>
    <property type="match status" value="1"/>
</dbReference>
<comment type="subcellular location">
    <subcellularLocation>
        <location evidence="1">Host cytoplasm</location>
    </subcellularLocation>
    <subcellularLocation>
        <location evidence="2">Virion</location>
    </subcellularLocation>
</comment>
<evidence type="ECO:0000256" key="5">
    <source>
        <dbReference type="ARBA" id="ARBA00022561"/>
    </source>
</evidence>
<keyword evidence="7" id="KW-0694">RNA-binding</keyword>
<evidence type="ECO:0000256" key="2">
    <source>
        <dbReference type="ARBA" id="ARBA00004328"/>
    </source>
</evidence>
<evidence type="ECO:0000256" key="6">
    <source>
        <dbReference type="ARBA" id="ARBA00022844"/>
    </source>
</evidence>
<keyword evidence="5" id="KW-0167">Capsid protein</keyword>
<evidence type="ECO:0000256" key="1">
    <source>
        <dbReference type="ARBA" id="ARBA00004192"/>
    </source>
</evidence>
<dbReference type="InterPro" id="IPR023330">
    <property type="entry name" value="Rhabdovirus_ncapsid_N"/>
</dbReference>
<evidence type="ECO:0000313" key="13">
    <source>
        <dbReference type="EMBL" id="UYL95640.1"/>
    </source>
</evidence>
<protein>
    <recommendedName>
        <fullName evidence="3">Nucleoprotein</fullName>
    </recommendedName>
    <alternativeName>
        <fullName evidence="11">Nucleocapsid protein</fullName>
    </alternativeName>
</protein>
<dbReference type="GO" id="GO:1990904">
    <property type="term" value="C:ribonucleoprotein complex"/>
    <property type="evidence" value="ECO:0007669"/>
    <property type="project" value="UniProtKB-KW"/>
</dbReference>
<evidence type="ECO:0000256" key="9">
    <source>
        <dbReference type="ARBA" id="ARBA00023200"/>
    </source>
</evidence>
<evidence type="ECO:0000256" key="7">
    <source>
        <dbReference type="ARBA" id="ARBA00022884"/>
    </source>
</evidence>
<dbReference type="SUPFAM" id="SSF140809">
    <property type="entry name" value="Rhabdovirus nucleoprotein-like"/>
    <property type="match status" value="1"/>
</dbReference>
<reference evidence="13" key="1">
    <citation type="submission" date="2022-05" db="EMBL/GenBank/DDBJ databases">
        <authorList>
            <person name="Cao W."/>
            <person name="Jia N."/>
            <person name="Lam T.T.-Y."/>
            <person name="Ni X."/>
            <person name="Liu J."/>
        </authorList>
    </citation>
    <scope>NUCLEOTIDE SEQUENCE</scope>
    <source>
        <strain evidence="13">TIGMIC 2</strain>
    </source>
</reference>
<dbReference type="InterPro" id="IPR035961">
    <property type="entry name" value="Rhabdovirus_nucleoprotein-like"/>
</dbReference>
<dbReference type="InterPro" id="IPR023331">
    <property type="entry name" value="Rhabdovirus_ncapsid_C"/>
</dbReference>
<keyword evidence="9" id="KW-1035">Host cytoplasm</keyword>
<evidence type="ECO:0000256" key="3">
    <source>
        <dbReference type="ARBA" id="ARBA00014389"/>
    </source>
</evidence>
<dbReference type="GO" id="GO:0030430">
    <property type="term" value="C:host cell cytoplasm"/>
    <property type="evidence" value="ECO:0007669"/>
    <property type="project" value="UniProtKB-SubCell"/>
</dbReference>
<dbReference type="GO" id="GO:0019029">
    <property type="term" value="C:helical viral capsid"/>
    <property type="evidence" value="ECO:0007669"/>
    <property type="project" value="UniProtKB-KW"/>
</dbReference>
<dbReference type="Pfam" id="PF00945">
    <property type="entry name" value="Rhabdo_ncap"/>
    <property type="match status" value="1"/>
</dbReference>
<keyword evidence="6" id="KW-0946">Virion</keyword>
<evidence type="ECO:0000256" key="11">
    <source>
        <dbReference type="ARBA" id="ARBA00033344"/>
    </source>
</evidence>
<keyword evidence="8 13" id="KW-0543">Viral nucleoprotein</keyword>
<evidence type="ECO:0000259" key="12">
    <source>
        <dbReference type="Pfam" id="PF00945"/>
    </source>
</evidence>
<dbReference type="GO" id="GO:0003723">
    <property type="term" value="F:RNA binding"/>
    <property type="evidence" value="ECO:0007669"/>
    <property type="project" value="UniProtKB-KW"/>
</dbReference>
<dbReference type="GO" id="GO:0019013">
    <property type="term" value="C:viral nucleocapsid"/>
    <property type="evidence" value="ECO:0007669"/>
    <property type="project" value="UniProtKB-KW"/>
</dbReference>
<evidence type="ECO:0000256" key="4">
    <source>
        <dbReference type="ARBA" id="ARBA00022497"/>
    </source>
</evidence>
<accession>A0A9E7V2I7</accession>
<name>A0A9E7V2I7_9RHAB</name>
<evidence type="ECO:0000256" key="8">
    <source>
        <dbReference type="ARBA" id="ARBA00023086"/>
    </source>
</evidence>
<dbReference type="EMBL" id="ON746538">
    <property type="protein sequence ID" value="UYL95640.1"/>
    <property type="molecule type" value="Viral_cRNA"/>
</dbReference>
<dbReference type="Gene3D" id="1.10.3570.10">
    <property type="entry name" value="Rhabdovirus nucleocapsid protein like domain"/>
    <property type="match status" value="1"/>
</dbReference>
<sequence length="468" mass="52620">MSGRKQFEVKKGDRAFNFRSKNDKKESVKAHEIVWEDISGVDELQKYMNNPDKEKPKVMIVQDSRVTVPLLDLVNGGLRACSLDGNIAAAFLHEQAANFKQVLDEDLLFDEIVIGKKAETITPVSFLNVEQVQAQFPQLKLGTVAPTLFSPEVAVFLIGYCHRMASAGTLATTEYLNALAERASNMLRVFPYYAEPAELKNILAAGPSIGNEFMACKSASTMIAAYDAFFRTFDQHKYSSVTMGTLQSFCRDYTVFIDLKFMTDITSMEFGDWAQWIWVPEIHGEMHNLAQIVGLGKMKRSYFPYLRSMSVITRSPLAATVSPHLHTFIHAVGVLRGERRSFTARMVSGGIHYLIFKNVRVFMMALGYRTDIFRMGVFVDEKDEEETKKQEEAAKRLMMISSATAGQQPKLFSARHWLAYAVTFPRLKMPGSMDACKVVLDCITDIRPGTIVEQMKVEIQETMAAPGT</sequence>
<dbReference type="InterPro" id="IPR000448">
    <property type="entry name" value="Rhabdo_ncapsid"/>
</dbReference>
<keyword evidence="4" id="KW-1139">Helical capsid protein</keyword>
<evidence type="ECO:0000256" key="10">
    <source>
        <dbReference type="ARBA" id="ARBA00023274"/>
    </source>
</evidence>
<keyword evidence="10" id="KW-0687">Ribonucleoprotein</keyword>